<reference evidence="3" key="3">
    <citation type="submission" date="2016-06" db="EMBL/GenBank/DDBJ databases">
        <authorList>
            <person name="Toshchakov V.S."/>
        </authorList>
    </citation>
    <scope>NUCLEOTIDE SEQUENCE [LARGE SCALE GENOMIC DNA]</scope>
    <source>
        <strain>PM4 (JCM 30641</strain>
        <strain evidence="3">\VKM B-2940)</strain>
    </source>
</reference>
<name>A0A1N5WE48_9ARCH</name>
<accession>A0A1N5WE48</accession>
<reference evidence="2" key="2">
    <citation type="submission" date="2016-06" db="EMBL/GenBank/DDBJ databases">
        <authorList>
            <person name="Olsen C.W."/>
            <person name="Carey S."/>
            <person name="Hinshaw L."/>
            <person name="Karasin A.I."/>
        </authorList>
    </citation>
    <scope>NUCLEOTIDE SEQUENCE [LARGE SCALE GENOMIC DNA]</scope>
    <source>
        <strain evidence="2">PM4</strain>
    </source>
</reference>
<dbReference type="AlphaFoldDB" id="A0A1N5WE48"/>
<dbReference type="KEGG" id="cdiv:CPM_1723"/>
<evidence type="ECO:0000313" key="4">
    <source>
        <dbReference type="Proteomes" id="UP000195607"/>
    </source>
</evidence>
<dbReference type="STRING" id="1673428.CPM_1723"/>
<proteinExistence type="predicted"/>
<evidence type="ECO:0000313" key="1">
    <source>
        <dbReference type="EMBL" id="SIM82800.1"/>
    </source>
</evidence>
<keyword evidence="3" id="KW-1185">Reference proteome</keyword>
<dbReference type="EMBL" id="LT719092">
    <property type="protein sequence ID" value="SJK85509.1"/>
    <property type="molecule type" value="Genomic_DNA"/>
</dbReference>
<organism evidence="1 4">
    <name type="scientific">Cuniculiplasma divulgatum</name>
    <dbReference type="NCBI Taxonomy" id="1673428"/>
    <lineage>
        <taxon>Archaea</taxon>
        <taxon>Methanobacteriati</taxon>
        <taxon>Thermoplasmatota</taxon>
        <taxon>Thermoplasmata</taxon>
        <taxon>Thermoplasmatales</taxon>
        <taxon>Cuniculiplasmataceae</taxon>
        <taxon>Cuniculiplasma</taxon>
    </lineage>
</organism>
<reference evidence="1 4" key="1">
    <citation type="submission" date="2016-04" db="EMBL/GenBank/DDBJ databases">
        <authorList>
            <person name="Evans L.H."/>
            <person name="Alamgir A."/>
            <person name="Owens N."/>
            <person name="Weber N.D."/>
            <person name="Virtaneva K."/>
            <person name="Barbian K."/>
            <person name="Babar A."/>
            <person name="Rosenke K."/>
        </authorList>
    </citation>
    <scope>NUCLEOTIDE SEQUENCE [LARGE SCALE GENOMIC DNA]</scope>
    <source>
        <strain evidence="1">S5</strain>
        <strain evidence="4">S5(T) (JCM 30642 \VKM B-2941)</strain>
    </source>
</reference>
<evidence type="ECO:0000313" key="2">
    <source>
        <dbReference type="EMBL" id="SJK85509.1"/>
    </source>
</evidence>
<dbReference type="Proteomes" id="UP000195607">
    <property type="component" value="Chromosome I"/>
</dbReference>
<dbReference type="Proteomes" id="UP000187822">
    <property type="component" value="Chromosome I"/>
</dbReference>
<sequence length="57" mass="6656">MKSMESSMPERDRRLFDEILLMGRIHASQMDLSKLSPETAFLISVIMEMMDRIDHGQ</sequence>
<dbReference type="EMBL" id="LT671858">
    <property type="protein sequence ID" value="SIM82800.1"/>
    <property type="molecule type" value="Genomic_DNA"/>
</dbReference>
<evidence type="ECO:0000313" key="3">
    <source>
        <dbReference type="Proteomes" id="UP000187822"/>
    </source>
</evidence>
<gene>
    <name evidence="2" type="ORF">CPM_1723</name>
    <name evidence="1" type="ORF">CSP5_1757</name>
</gene>
<protein>
    <submittedName>
        <fullName evidence="1">Uncharacterized protein</fullName>
    </submittedName>
</protein>